<name>A0A1T4XLD4_9BACT</name>
<organism evidence="2 3">
    <name type="scientific">Prosthecobacter debontii</name>
    <dbReference type="NCBI Taxonomy" id="48467"/>
    <lineage>
        <taxon>Bacteria</taxon>
        <taxon>Pseudomonadati</taxon>
        <taxon>Verrucomicrobiota</taxon>
        <taxon>Verrucomicrobiia</taxon>
        <taxon>Verrucomicrobiales</taxon>
        <taxon>Verrucomicrobiaceae</taxon>
        <taxon>Prosthecobacter</taxon>
    </lineage>
</organism>
<dbReference type="AlphaFoldDB" id="A0A1T4XLD4"/>
<dbReference type="Gene3D" id="3.60.21.10">
    <property type="match status" value="1"/>
</dbReference>
<dbReference type="PANTHER" id="PTHR43143:SF1">
    <property type="entry name" value="SERINE_THREONINE-PROTEIN PHOSPHATASE CPPED1"/>
    <property type="match status" value="1"/>
</dbReference>
<dbReference type="STRING" id="48467.SAMN02745166_01629"/>
<dbReference type="Proteomes" id="UP000190774">
    <property type="component" value="Unassembled WGS sequence"/>
</dbReference>
<dbReference type="PANTHER" id="PTHR43143">
    <property type="entry name" value="METALLOPHOSPHOESTERASE, CALCINEURIN SUPERFAMILY"/>
    <property type="match status" value="1"/>
</dbReference>
<dbReference type="EMBL" id="FUYE01000004">
    <property type="protein sequence ID" value="SKA89881.1"/>
    <property type="molecule type" value="Genomic_DNA"/>
</dbReference>
<proteinExistence type="predicted"/>
<dbReference type="OrthoDB" id="9809781at2"/>
<dbReference type="GO" id="GO:0016787">
    <property type="term" value="F:hydrolase activity"/>
    <property type="evidence" value="ECO:0007669"/>
    <property type="project" value="InterPro"/>
</dbReference>
<protein>
    <submittedName>
        <fullName evidence="2">Calcineurin-like phosphoesterase</fullName>
    </submittedName>
</protein>
<dbReference type="RefSeq" id="WP_078812815.1">
    <property type="nucleotide sequence ID" value="NZ_FUYE01000004.1"/>
</dbReference>
<sequence>MKTILPTFILLGLIVILTHGQEGGGQERGGRGAGPGGQVEPAVVPSYLFNLWLCRPGADQITVSVVAWQPLEAFIEYDSPARQTAALKLEPGQPHGFVLDQLKPDSLYSYHLVYRAADGVAVSDEERQFRTQRQPGHSFTFAIQADSHLDVSTDVRVYRQTLANIRQDQPDFMIDLGDTTMVDKFGSFYTRAESQYKAQRYYLGQVAHSVPLFMVLGNHDGERGDRPEMAEWSLTQRKKWFPNPQPGSIYTGNPEPKENWYAWEWGDALFIVLDPFWETTQRRSDDPWSMTLGKRQYQWLDQTLANSRAKQKLVFIHHLVGGLGRDVRGGAKTAAYMEWGGLDANGSNGFSQNRPDWSLPIHALLVKYGVKIVFHGHDHLYVKEERDGIIYQEVPQPGHPSGGTRSAEEYGYSGIIHGSSGHLRVTVRLDGGQVDYVRSQVSGVTRNDTANGTIESSYSF</sequence>
<dbReference type="Pfam" id="PF00149">
    <property type="entry name" value="Metallophos"/>
    <property type="match status" value="1"/>
</dbReference>
<evidence type="ECO:0000259" key="1">
    <source>
        <dbReference type="Pfam" id="PF00149"/>
    </source>
</evidence>
<dbReference type="InterPro" id="IPR029052">
    <property type="entry name" value="Metallo-depent_PP-like"/>
</dbReference>
<evidence type="ECO:0000313" key="2">
    <source>
        <dbReference type="EMBL" id="SKA89881.1"/>
    </source>
</evidence>
<dbReference type="InterPro" id="IPR051918">
    <property type="entry name" value="STPP_CPPED1"/>
</dbReference>
<accession>A0A1T4XLD4</accession>
<evidence type="ECO:0000313" key="3">
    <source>
        <dbReference type="Proteomes" id="UP000190774"/>
    </source>
</evidence>
<dbReference type="InterPro" id="IPR004843">
    <property type="entry name" value="Calcineurin-like_PHP"/>
</dbReference>
<feature type="domain" description="Calcineurin-like phosphoesterase" evidence="1">
    <location>
        <begin position="140"/>
        <end position="380"/>
    </location>
</feature>
<keyword evidence="3" id="KW-1185">Reference proteome</keyword>
<gene>
    <name evidence="2" type="ORF">SAMN02745166_01629</name>
</gene>
<dbReference type="SUPFAM" id="SSF56300">
    <property type="entry name" value="Metallo-dependent phosphatases"/>
    <property type="match status" value="1"/>
</dbReference>
<reference evidence="3" key="1">
    <citation type="submission" date="2017-02" db="EMBL/GenBank/DDBJ databases">
        <authorList>
            <person name="Varghese N."/>
            <person name="Submissions S."/>
        </authorList>
    </citation>
    <scope>NUCLEOTIDE SEQUENCE [LARGE SCALE GENOMIC DNA]</scope>
    <source>
        <strain evidence="3">ATCC 700200</strain>
    </source>
</reference>